<keyword evidence="3" id="KW-0804">Transcription</keyword>
<dbReference type="InterPro" id="IPR009057">
    <property type="entry name" value="Homeodomain-like_sf"/>
</dbReference>
<name>A0A1Z4F1T6_9MYCO</name>
<dbReference type="PROSITE" id="PS01124">
    <property type="entry name" value="HTH_ARAC_FAMILY_2"/>
    <property type="match status" value="1"/>
</dbReference>
<evidence type="ECO:0000259" key="4">
    <source>
        <dbReference type="PROSITE" id="PS01124"/>
    </source>
</evidence>
<evidence type="ECO:0000313" key="6">
    <source>
        <dbReference type="Proteomes" id="UP000217954"/>
    </source>
</evidence>
<keyword evidence="2" id="KW-0238">DNA-binding</keyword>
<gene>
    <name evidence="5" type="ORF">MSTE_03849</name>
</gene>
<proteinExistence type="predicted"/>
<dbReference type="KEGG" id="mste:MSTE_03849"/>
<dbReference type="GO" id="GO:0003700">
    <property type="term" value="F:DNA-binding transcription factor activity"/>
    <property type="evidence" value="ECO:0007669"/>
    <property type="project" value="InterPro"/>
</dbReference>
<dbReference type="SMART" id="SM00342">
    <property type="entry name" value="HTH_ARAC"/>
    <property type="match status" value="1"/>
</dbReference>
<reference evidence="5 6" key="2">
    <citation type="journal article" date="2017" name="Int. J. Syst. Evol. Microbiol.">
        <title>Mycobacterium stephanolepidis sp. nov., a rapidly growing species related to Mycobacterium chelonae, isolated from marine teleost fish, Stephanolepis cirrhifer.</title>
        <authorList>
            <person name="Fukano H."/>
            <person name="Wada S."/>
            <person name="Kurata O."/>
            <person name="Katayama K."/>
            <person name="Fujiwara N."/>
            <person name="Hoshino Y."/>
        </authorList>
    </citation>
    <scope>NUCLEOTIDE SEQUENCE [LARGE SCALE GENOMIC DNA]</scope>
    <source>
        <strain evidence="5 6">NJB0901</strain>
    </source>
</reference>
<reference evidence="6" key="1">
    <citation type="journal article" date="2017" name="Genome Announc.">
        <title>Complete Genome Sequence of Mycobacterium stephanolepidis.</title>
        <authorList>
            <person name="Fukano H."/>
            <person name="Yoshida M."/>
            <person name="Katayama Y."/>
            <person name="Omatsu T."/>
            <person name="Mizutani T."/>
            <person name="Kurata O."/>
            <person name="Wada S."/>
            <person name="Hoshino Y."/>
        </authorList>
    </citation>
    <scope>NUCLEOTIDE SEQUENCE [LARGE SCALE GENOMIC DNA]</scope>
    <source>
        <strain evidence="6">NJB0901</strain>
    </source>
</reference>
<dbReference type="InterPro" id="IPR050204">
    <property type="entry name" value="AraC_XylS_family_regulators"/>
</dbReference>
<evidence type="ECO:0000256" key="1">
    <source>
        <dbReference type="ARBA" id="ARBA00023015"/>
    </source>
</evidence>
<dbReference type="InterPro" id="IPR018060">
    <property type="entry name" value="HTH_AraC"/>
</dbReference>
<keyword evidence="1" id="KW-0805">Transcription regulation</keyword>
<dbReference type="GO" id="GO:0043565">
    <property type="term" value="F:sequence-specific DNA binding"/>
    <property type="evidence" value="ECO:0007669"/>
    <property type="project" value="InterPro"/>
</dbReference>
<dbReference type="PANTHER" id="PTHR46796:SF15">
    <property type="entry name" value="BLL1074 PROTEIN"/>
    <property type="match status" value="1"/>
</dbReference>
<dbReference type="Pfam" id="PF12833">
    <property type="entry name" value="HTH_18"/>
    <property type="match status" value="1"/>
</dbReference>
<dbReference type="SUPFAM" id="SSF46689">
    <property type="entry name" value="Homeodomain-like"/>
    <property type="match status" value="1"/>
</dbReference>
<evidence type="ECO:0000313" key="5">
    <source>
        <dbReference type="EMBL" id="BAX99147.1"/>
    </source>
</evidence>
<feature type="domain" description="HTH araC/xylS-type" evidence="4">
    <location>
        <begin position="173"/>
        <end position="275"/>
    </location>
</feature>
<protein>
    <submittedName>
        <fullName evidence="5">Putative AraC-family regulatory protein</fullName>
    </submittedName>
</protein>
<organism evidence="5 6">
    <name type="scientific">[Mycobacterium] stephanolepidis</name>
    <dbReference type="NCBI Taxonomy" id="1520670"/>
    <lineage>
        <taxon>Bacteria</taxon>
        <taxon>Bacillati</taxon>
        <taxon>Actinomycetota</taxon>
        <taxon>Actinomycetes</taxon>
        <taxon>Mycobacteriales</taxon>
        <taxon>Mycobacteriaceae</taxon>
        <taxon>Mycobacteroides</taxon>
    </lineage>
</organism>
<dbReference type="AlphaFoldDB" id="A0A1Z4F1T6"/>
<keyword evidence="6" id="KW-1185">Reference proteome</keyword>
<accession>A0A1Z4F1T6</accession>
<dbReference type="Gene3D" id="1.10.10.60">
    <property type="entry name" value="Homeodomain-like"/>
    <property type="match status" value="1"/>
</dbReference>
<dbReference type="Proteomes" id="UP000217954">
    <property type="component" value="Chromosome"/>
</dbReference>
<evidence type="ECO:0000256" key="3">
    <source>
        <dbReference type="ARBA" id="ARBA00023163"/>
    </source>
</evidence>
<dbReference type="EMBL" id="AP018165">
    <property type="protein sequence ID" value="BAX99147.1"/>
    <property type="molecule type" value="Genomic_DNA"/>
</dbReference>
<sequence>MGSPAIFECGTPGEAAWESVTRSADATLTGIAHGYTEFREYSDKPVDRREVAGVDPVLIVEFGDPLLVTDAADTQSPRMWQSFGAGACQGPTATLHSGRQHCLEVQLTPLGMYRLTGLSMNDISNRAVSLEDLFGDEGRHLPERLAAEPDWAHRFDLLDSMLARAAANGPEPDPEVAWAWSLLSQTHGTVSVGKIVAETGWSRARLANRFRGQVGLTPKAAARVLRFGRAMTLLAAPGHRSLASIALACGYFDQAHFNRDFRMFAGCSPGELAALRYEGLPGIQDPGIRETFVQDEGASRA</sequence>
<dbReference type="RefSeq" id="WP_231896924.1">
    <property type="nucleotide sequence ID" value="NZ_AP018165.1"/>
</dbReference>
<dbReference type="PANTHER" id="PTHR46796">
    <property type="entry name" value="HTH-TYPE TRANSCRIPTIONAL ACTIVATOR RHAS-RELATED"/>
    <property type="match status" value="1"/>
</dbReference>
<evidence type="ECO:0000256" key="2">
    <source>
        <dbReference type="ARBA" id="ARBA00023125"/>
    </source>
</evidence>